<evidence type="ECO:0000313" key="3">
    <source>
        <dbReference type="Proteomes" id="UP000029067"/>
    </source>
</evidence>
<proteinExistence type="predicted"/>
<dbReference type="RefSeq" id="WP_033517516.1">
    <property type="nucleotide sequence ID" value="NZ_JGYV01000001.1"/>
</dbReference>
<keyword evidence="3" id="KW-1185">Reference proteome</keyword>
<sequence>MGNHNQQGHVHEGEPYPYDLPHNPASQALRDEAAHYMELAGRFTDWLFDHTDHPIDLLAGDPDAIQEATLRERLIADQANTYQSLARQRLASARRDEWRTIYGTEPYEWPHCQQCHKDAAQARHQY</sequence>
<organism evidence="2 3">
    <name type="scientific">Bifidobacterium cuniculi</name>
    <dbReference type="NCBI Taxonomy" id="1688"/>
    <lineage>
        <taxon>Bacteria</taxon>
        <taxon>Bacillati</taxon>
        <taxon>Actinomycetota</taxon>
        <taxon>Actinomycetes</taxon>
        <taxon>Bifidobacteriales</taxon>
        <taxon>Bifidobacteriaceae</taxon>
        <taxon>Bifidobacterium</taxon>
    </lineage>
</organism>
<reference evidence="2 3" key="1">
    <citation type="submission" date="2014-03" db="EMBL/GenBank/DDBJ databases">
        <title>Genomics of Bifidobacteria.</title>
        <authorList>
            <person name="Ventura M."/>
            <person name="Milani C."/>
            <person name="Lugli G.A."/>
        </authorList>
    </citation>
    <scope>NUCLEOTIDE SEQUENCE [LARGE SCALE GENOMIC DNA]</scope>
    <source>
        <strain evidence="2 3">LMG 10738</strain>
    </source>
</reference>
<gene>
    <name evidence="2" type="ORF">BCUN_0533</name>
</gene>
<evidence type="ECO:0000256" key="1">
    <source>
        <dbReference type="SAM" id="MobiDB-lite"/>
    </source>
</evidence>
<evidence type="ECO:0000313" key="2">
    <source>
        <dbReference type="EMBL" id="KFI66033.1"/>
    </source>
</evidence>
<name>A0A087B4T3_9BIFI</name>
<comment type="caution">
    <text evidence="2">The sequence shown here is derived from an EMBL/GenBank/DDBJ whole genome shotgun (WGS) entry which is preliminary data.</text>
</comment>
<feature type="region of interest" description="Disordered" evidence="1">
    <location>
        <begin position="1"/>
        <end position="24"/>
    </location>
</feature>
<dbReference type="AlphaFoldDB" id="A0A087B4T3"/>
<dbReference type="Proteomes" id="UP000029067">
    <property type="component" value="Unassembled WGS sequence"/>
</dbReference>
<dbReference type="EMBL" id="JGYV01000001">
    <property type="protein sequence ID" value="KFI66033.1"/>
    <property type="molecule type" value="Genomic_DNA"/>
</dbReference>
<accession>A0A087B4T3</accession>
<protein>
    <submittedName>
        <fullName evidence="2">Uncharacterized protein</fullName>
    </submittedName>
</protein>